<dbReference type="InterPro" id="IPR029068">
    <property type="entry name" value="Glyas_Bleomycin-R_OHBP_Dase"/>
</dbReference>
<dbReference type="GeneID" id="92944379"/>
<dbReference type="RefSeq" id="WP_002580281.1">
    <property type="nucleotide sequence ID" value="NZ_AP019716.1"/>
</dbReference>
<organism evidence="2 3">
    <name type="scientific">Clostridium butyricum</name>
    <dbReference type="NCBI Taxonomy" id="1492"/>
    <lineage>
        <taxon>Bacteria</taxon>
        <taxon>Bacillati</taxon>
        <taxon>Bacillota</taxon>
        <taxon>Clostridia</taxon>
        <taxon>Eubacteriales</taxon>
        <taxon>Clostridiaceae</taxon>
        <taxon>Clostridium</taxon>
    </lineage>
</organism>
<sequence length="156" mass="18140">MKYQGCLLAVKDISTSKYFYEKVLHQNAVMDIGVHVTYEGFSLQQGYAELVGISVDSLKEQSHSFQVYFEVENLDEVYAELKRISGLQWVHEIKEYPWGQRDIRVYDPDKHIVEIAEDMTTVIKRFFNQGMSPEEISTRTMFPIEVVKHYASSFGL</sequence>
<reference evidence="2 3" key="1">
    <citation type="submission" date="2019-05" db="EMBL/GenBank/DDBJ databases">
        <authorList>
            <person name="Schori C."/>
            <person name="Ahrens C."/>
        </authorList>
    </citation>
    <scope>NUCLEOTIDE SEQUENCE [LARGE SCALE GENOMIC DNA]</scope>
    <source>
        <strain evidence="2 3">DSM 10702</strain>
    </source>
</reference>
<dbReference type="Proteomes" id="UP000515243">
    <property type="component" value="Chromosome 1"/>
</dbReference>
<gene>
    <name evidence="2" type="ORF">FF104_09395</name>
</gene>
<dbReference type="Pfam" id="PF12681">
    <property type="entry name" value="Glyoxalase_2"/>
    <property type="match status" value="1"/>
</dbReference>
<dbReference type="KEGG" id="cbut:ATN24_10730"/>
<feature type="domain" description="Glyoxalase-like" evidence="1">
    <location>
        <begin position="5"/>
        <end position="119"/>
    </location>
</feature>
<evidence type="ECO:0000313" key="2">
    <source>
        <dbReference type="EMBL" id="QMW91164.1"/>
    </source>
</evidence>
<protein>
    <submittedName>
        <fullName evidence="2">Glyoxalase/bleomycin resistance/dioxygenase family protein</fullName>
    </submittedName>
</protein>
<dbReference type="InterPro" id="IPR025870">
    <property type="entry name" value="Glyoxalase-like_dom"/>
</dbReference>
<dbReference type="SUPFAM" id="SSF54593">
    <property type="entry name" value="Glyoxalase/Bleomycin resistance protein/Dihydroxybiphenyl dioxygenase"/>
    <property type="match status" value="1"/>
</dbReference>
<evidence type="ECO:0000259" key="1">
    <source>
        <dbReference type="Pfam" id="PF12681"/>
    </source>
</evidence>
<evidence type="ECO:0000313" key="3">
    <source>
        <dbReference type="Proteomes" id="UP000515243"/>
    </source>
</evidence>
<dbReference type="EMBL" id="CP040626">
    <property type="protein sequence ID" value="QMW91164.1"/>
    <property type="molecule type" value="Genomic_DNA"/>
</dbReference>
<proteinExistence type="predicted"/>
<dbReference type="Gene3D" id="3.10.180.10">
    <property type="entry name" value="2,3-Dihydroxybiphenyl 1,2-Dioxygenase, domain 1"/>
    <property type="match status" value="1"/>
</dbReference>
<accession>A0AAP9REK4</accession>
<dbReference type="AlphaFoldDB" id="A0AAP9REK4"/>
<name>A0AAP9REK4_CLOBU</name>